<keyword evidence="3" id="KW-1003">Cell membrane</keyword>
<dbReference type="PANTHER" id="PTHR30489">
    <property type="entry name" value="LIPOPROTEIN-RELEASING SYSTEM TRANSMEMBRANE PROTEIN LOLE"/>
    <property type="match status" value="1"/>
</dbReference>
<keyword evidence="6 7" id="KW-0472">Membrane</keyword>
<accession>A0A7V3ZYK4</accession>
<feature type="domain" description="ABC3 transporter permease C-terminal" evidence="8">
    <location>
        <begin position="268"/>
        <end position="397"/>
    </location>
</feature>
<evidence type="ECO:0000256" key="6">
    <source>
        <dbReference type="ARBA" id="ARBA00023136"/>
    </source>
</evidence>
<dbReference type="GO" id="GO:0098797">
    <property type="term" value="C:plasma membrane protein complex"/>
    <property type="evidence" value="ECO:0007669"/>
    <property type="project" value="TreeGrafter"/>
</dbReference>
<evidence type="ECO:0000256" key="1">
    <source>
        <dbReference type="ARBA" id="ARBA00004651"/>
    </source>
</evidence>
<dbReference type="AlphaFoldDB" id="A0A7V3ZYK4"/>
<evidence type="ECO:0000256" key="4">
    <source>
        <dbReference type="ARBA" id="ARBA00022692"/>
    </source>
</evidence>
<dbReference type="EMBL" id="DTDJ01000036">
    <property type="protein sequence ID" value="HGL17781.1"/>
    <property type="molecule type" value="Genomic_DNA"/>
</dbReference>
<keyword evidence="4 7" id="KW-0812">Transmembrane</keyword>
<dbReference type="Pfam" id="PF02687">
    <property type="entry name" value="FtsX"/>
    <property type="match status" value="1"/>
</dbReference>
<evidence type="ECO:0000256" key="7">
    <source>
        <dbReference type="SAM" id="Phobius"/>
    </source>
</evidence>
<dbReference type="InterPro" id="IPR003838">
    <property type="entry name" value="ABC3_permease_C"/>
</dbReference>
<reference evidence="10" key="1">
    <citation type="journal article" date="2020" name="mSystems">
        <title>Genome- and Community-Level Interaction Insights into Carbon Utilization and Element Cycling Functions of Hydrothermarchaeota in Hydrothermal Sediment.</title>
        <authorList>
            <person name="Zhou Z."/>
            <person name="Liu Y."/>
            <person name="Xu W."/>
            <person name="Pan J."/>
            <person name="Luo Z.H."/>
            <person name="Li M."/>
        </authorList>
    </citation>
    <scope>NUCLEOTIDE SEQUENCE [LARGE SCALE GENOMIC DNA]</scope>
    <source>
        <strain evidence="10">SpSt-69</strain>
    </source>
</reference>
<feature type="transmembrane region" description="Helical" evidence="7">
    <location>
        <begin position="20"/>
        <end position="39"/>
    </location>
</feature>
<protein>
    <submittedName>
        <fullName evidence="10">ABC transporter permease</fullName>
    </submittedName>
</protein>
<evidence type="ECO:0000259" key="9">
    <source>
        <dbReference type="Pfam" id="PF12704"/>
    </source>
</evidence>
<feature type="transmembrane region" description="Helical" evidence="7">
    <location>
        <begin position="265"/>
        <end position="291"/>
    </location>
</feature>
<keyword evidence="5 7" id="KW-1133">Transmembrane helix</keyword>
<evidence type="ECO:0000256" key="3">
    <source>
        <dbReference type="ARBA" id="ARBA00022475"/>
    </source>
</evidence>
<feature type="transmembrane region" description="Helical" evidence="7">
    <location>
        <begin position="367"/>
        <end position="390"/>
    </location>
</feature>
<dbReference type="GO" id="GO:0044874">
    <property type="term" value="P:lipoprotein localization to outer membrane"/>
    <property type="evidence" value="ECO:0007669"/>
    <property type="project" value="TreeGrafter"/>
</dbReference>
<comment type="similarity">
    <text evidence="2">Belongs to the ABC-4 integral membrane protein family. LolC/E subfamily.</text>
</comment>
<dbReference type="Pfam" id="PF12704">
    <property type="entry name" value="MacB_PCD"/>
    <property type="match status" value="1"/>
</dbReference>
<name>A0A7V3ZYK4_UNCW3</name>
<dbReference type="InterPro" id="IPR025857">
    <property type="entry name" value="MacB_PCD"/>
</dbReference>
<comment type="subcellular location">
    <subcellularLocation>
        <location evidence="1">Cell membrane</location>
        <topology evidence="1">Multi-pass membrane protein</topology>
    </subcellularLocation>
</comment>
<evidence type="ECO:0000313" key="10">
    <source>
        <dbReference type="EMBL" id="HGL17781.1"/>
    </source>
</evidence>
<organism evidence="10">
    <name type="scientific">candidate division WOR-3 bacterium</name>
    <dbReference type="NCBI Taxonomy" id="2052148"/>
    <lineage>
        <taxon>Bacteria</taxon>
        <taxon>Bacteria division WOR-3</taxon>
    </lineage>
</organism>
<comment type="caution">
    <text evidence="10">The sequence shown here is derived from an EMBL/GenBank/DDBJ whole genome shotgun (WGS) entry which is preliminary data.</text>
</comment>
<sequence length="404" mass="45015">MDIKKLALRNLMRNKRRSLLTALSLFVSGFVIVALHGYLKGALNASRELIIKLDTGHVLITTKDYFERRIFLPQEEYIEELDEVIRLLENSKYVDFYTFRIKAGGMVFTKNGINKTGYLFAIDPEKESKTFELKKKIVEGTSDLEKGCVIASDLARTLKLKPGDTLTILTRSVSGGLSAVKLPVSGIASIGYATLDRSLIILSFQHAKKLLKMGDGTHEILVFLKKEKDINRFIKSLHLPEELTANPYTFTLGGFAFFYKFADVFYLSIYILITLLAAFAIVNTMTVAVFERMREIGTLKALGMTDNEIFKLFGLEGTIIGSTGGLAGGLVGLLTNAILHAKGMNFESLIKGIEFPFPYIIRPSVNLWILVLAFIIVTSMSFLASIFPALRAKKLTPQDTLRSI</sequence>
<feature type="domain" description="MacB-like periplasmic core" evidence="9">
    <location>
        <begin position="18"/>
        <end position="235"/>
    </location>
</feature>
<gene>
    <name evidence="10" type="ORF">ENU66_05610</name>
</gene>
<feature type="transmembrane region" description="Helical" evidence="7">
    <location>
        <begin position="312"/>
        <end position="339"/>
    </location>
</feature>
<dbReference type="PANTHER" id="PTHR30489:SF0">
    <property type="entry name" value="LIPOPROTEIN-RELEASING SYSTEM TRANSMEMBRANE PROTEIN LOLE"/>
    <property type="match status" value="1"/>
</dbReference>
<proteinExistence type="inferred from homology"/>
<dbReference type="InterPro" id="IPR051447">
    <property type="entry name" value="Lipoprotein-release_system"/>
</dbReference>
<evidence type="ECO:0000256" key="5">
    <source>
        <dbReference type="ARBA" id="ARBA00022989"/>
    </source>
</evidence>
<evidence type="ECO:0000256" key="2">
    <source>
        <dbReference type="ARBA" id="ARBA00005236"/>
    </source>
</evidence>
<evidence type="ECO:0000259" key="8">
    <source>
        <dbReference type="Pfam" id="PF02687"/>
    </source>
</evidence>